<keyword evidence="7" id="KW-1185">Reference proteome</keyword>
<keyword evidence="3" id="KW-0812">Transmembrane</keyword>
<dbReference type="InterPro" id="IPR001507">
    <property type="entry name" value="ZP_dom"/>
</dbReference>
<evidence type="ECO:0000256" key="3">
    <source>
        <dbReference type="SAM" id="Phobius"/>
    </source>
</evidence>
<keyword evidence="1" id="KW-1015">Disulfide bond</keyword>
<keyword evidence="3" id="KW-1133">Transmembrane helix</keyword>
<feature type="compositionally biased region" description="Low complexity" evidence="2">
    <location>
        <begin position="15"/>
        <end position="28"/>
    </location>
</feature>
<dbReference type="InterPro" id="IPR042235">
    <property type="entry name" value="ZP-C_dom"/>
</dbReference>
<evidence type="ECO:0000259" key="5">
    <source>
        <dbReference type="PROSITE" id="PS51034"/>
    </source>
</evidence>
<feature type="transmembrane region" description="Helical" evidence="3">
    <location>
        <begin position="1366"/>
        <end position="1389"/>
    </location>
</feature>
<evidence type="ECO:0000313" key="6">
    <source>
        <dbReference type="EMBL" id="KAK7899409.1"/>
    </source>
</evidence>
<dbReference type="InterPro" id="IPR043502">
    <property type="entry name" value="DNA/RNA_pol_sf"/>
</dbReference>
<evidence type="ECO:0000313" key="7">
    <source>
        <dbReference type="Proteomes" id="UP001460270"/>
    </source>
</evidence>
<dbReference type="GO" id="GO:0003824">
    <property type="term" value="F:catalytic activity"/>
    <property type="evidence" value="ECO:0007669"/>
    <property type="project" value="InterPro"/>
</dbReference>
<dbReference type="SUPFAM" id="SSF56219">
    <property type="entry name" value="DNase I-like"/>
    <property type="match status" value="1"/>
</dbReference>
<accession>A0AAW0NME6</accession>
<dbReference type="InterPro" id="IPR000477">
    <property type="entry name" value="RT_dom"/>
</dbReference>
<dbReference type="InterPro" id="IPR005135">
    <property type="entry name" value="Endo/exonuclease/phosphatase"/>
</dbReference>
<dbReference type="Pfam" id="PF00078">
    <property type="entry name" value="RVT_1"/>
    <property type="match status" value="1"/>
</dbReference>
<dbReference type="Pfam" id="PF14529">
    <property type="entry name" value="Exo_endo_phos_2"/>
    <property type="match status" value="1"/>
</dbReference>
<evidence type="ECO:0000256" key="1">
    <source>
        <dbReference type="ARBA" id="ARBA00023157"/>
    </source>
</evidence>
<dbReference type="Gene3D" id="2.60.40.4100">
    <property type="entry name" value="Zona pellucida, ZP-C domain"/>
    <property type="match status" value="1"/>
</dbReference>
<name>A0AAW0NME6_9GOBI</name>
<dbReference type="PANTHER" id="PTHR36688">
    <property type="entry name" value="ENDO/EXONUCLEASE/PHOSPHATASE DOMAIN-CONTAINING PROTEIN"/>
    <property type="match status" value="1"/>
</dbReference>
<organism evidence="6 7">
    <name type="scientific">Mugilogobius chulae</name>
    <name type="common">yellowstripe goby</name>
    <dbReference type="NCBI Taxonomy" id="88201"/>
    <lineage>
        <taxon>Eukaryota</taxon>
        <taxon>Metazoa</taxon>
        <taxon>Chordata</taxon>
        <taxon>Craniata</taxon>
        <taxon>Vertebrata</taxon>
        <taxon>Euteleostomi</taxon>
        <taxon>Actinopterygii</taxon>
        <taxon>Neopterygii</taxon>
        <taxon>Teleostei</taxon>
        <taxon>Neoteleostei</taxon>
        <taxon>Acanthomorphata</taxon>
        <taxon>Gobiaria</taxon>
        <taxon>Gobiiformes</taxon>
        <taxon>Gobioidei</taxon>
        <taxon>Gobiidae</taxon>
        <taxon>Gobionellinae</taxon>
        <taxon>Mugilogobius</taxon>
    </lineage>
</organism>
<dbReference type="Pfam" id="PF00100">
    <property type="entry name" value="Zona_pellucida"/>
    <property type="match status" value="1"/>
</dbReference>
<dbReference type="PROSITE" id="PS50878">
    <property type="entry name" value="RT_POL"/>
    <property type="match status" value="1"/>
</dbReference>
<feature type="compositionally biased region" description="Basic and acidic residues" evidence="2">
    <location>
        <begin position="959"/>
        <end position="974"/>
    </location>
</feature>
<dbReference type="Proteomes" id="UP001460270">
    <property type="component" value="Unassembled WGS sequence"/>
</dbReference>
<feature type="domain" description="Reverse transcriptase" evidence="4">
    <location>
        <begin position="698"/>
        <end position="955"/>
    </location>
</feature>
<feature type="domain" description="ZP" evidence="5">
    <location>
        <begin position="1051"/>
        <end position="1330"/>
    </location>
</feature>
<dbReference type="InterPro" id="IPR052560">
    <property type="entry name" value="RdDP_mobile_element"/>
</dbReference>
<evidence type="ECO:0000259" key="4">
    <source>
        <dbReference type="PROSITE" id="PS50878"/>
    </source>
</evidence>
<comment type="caution">
    <text evidence="6">The sequence shown here is derived from an EMBL/GenBank/DDBJ whole genome shotgun (WGS) entry which is preliminary data.</text>
</comment>
<feature type="compositionally biased region" description="Polar residues" evidence="2">
    <location>
        <begin position="1"/>
        <end position="14"/>
    </location>
</feature>
<sequence length="1397" mass="155997">MAASSAGRTTAVRQNCSVNGSENSVNNVDGQSEWSMDESEGEQGGITSWQTTSRKRGEKRRKDRSSNSESSGRGDDCFKCVIRFGEAGGVSKKNPIKLTKVLNDTIGRIEFARVLPDGNLLVGCTDLGQVGKALKVKSIGGVKVVSANRIGVTRAKSRKGVITKVAVGIGMEEFMENIKGGNVLSAYRMKSWFEGTKIDTETVVLEFQEHEYGKCATGVQPKCCNCGEAHSAAYRGCQVLKQEVEIQKVRVEKKLSYVEAVKQGYIAIRQDRQTGSGGGCATFIKNGMQYRLLRKDKVNESMAVSVWCRNKEVTVINYYNPCQRLELDGLLQLQGQERSHVIWCGDFNAHNTLWGGGHTESNGQVVEALLEENDLVCLNDGRGTRYDVCTGRKSVLDLTLVSNALASKSIWDVWPKDFMGSDHFPVVTSIQIEKEQICTQGRGRWVLEKADWKKFMEISEQLLGEVDVSQDVDEVNHVFCSKIVQAASRAIPKSKGTMKRVAVPWWTPECTAAIKERNKAYRILEKSHNFDNMIAYKKAQALVKKIIRKNKRGGWKSFCGKIGRTTPVSSVWNMIKKMGGQKREWGYPVLEANDRQAVTDKEKSEMMVETFVKVHGSGNLSDESKRRRELTARQWRPLLEDVNGMEDHPINLPFSSDELHRALTMTGNTSPGKDEVSYAMLRNLGEVGILYLLELYNRVWREGKLPRAWKEAVIVPIRKPGKDPTVPSNYRPIALTSNVCKVMERMVVERLSYYLEKNELLSVHQSGFRKGRGTMDPIICLENEVRRAQKNQEAVLAVFFDVEKAYDMMWREGLMIKLRKIGVKGRMFLWIQSFMNGRTIQVRVGNELSRCVEVENGTPQGSVISPLIFSLMINDVFSNVRPDVGKSLFADDGALWKRGRHLEHMKVQMQEAINKVEQWGYDWGFKFSIEKTNTVLFTKKRRVPDVSLQLYGRNLEREVRPREGTAKGNTERRSNLPALSTTGRPPGALWSRSSDCVADRAFVGFKSGAMKIVIFICVFLLITRTGAQSVPPECATSPTNRLPEKTDITVTCGTKYMDLSILLCPLYNANFNESLLYLNSLNRAECRGTADFSVEPPVLRYRLSIDEQSVSACNNSVQITDNAGTGEFADFSNVQFVTISGIVVTFDPSTGLITYRPQVTYLYSCRYPLMYVMSNAQLAVAGVNVAMNENNGSFIQSLKFSLYSNENYNESLQIPETGLPIKTDIYAEVSASSLADGYNVMLLWCLATVNPHTESADGYDLFVGCNVEPNTKLGQNGVSDKAQFSFQAFRFVEHQNLEVSTFYLHCYTSLCQKDQCASMRPNCTDSGTVRRRRDVTDSYGARVTSLAIKVEAQATASGGGAYSSPVVAVIVCVVVLALLLVGMGAYVTWIHKHKVPL</sequence>
<feature type="region of interest" description="Disordered" evidence="2">
    <location>
        <begin position="1"/>
        <end position="73"/>
    </location>
</feature>
<dbReference type="EMBL" id="JBBPFD010000014">
    <property type="protein sequence ID" value="KAK7899409.1"/>
    <property type="molecule type" value="Genomic_DNA"/>
</dbReference>
<dbReference type="InterPro" id="IPR055355">
    <property type="entry name" value="ZP-C"/>
</dbReference>
<gene>
    <name evidence="6" type="ORF">WMY93_020262</name>
</gene>
<protein>
    <submittedName>
        <fullName evidence="6">Uncharacterized protein</fullName>
    </submittedName>
</protein>
<dbReference type="SMART" id="SM00241">
    <property type="entry name" value="ZP"/>
    <property type="match status" value="1"/>
</dbReference>
<reference evidence="7" key="1">
    <citation type="submission" date="2024-04" db="EMBL/GenBank/DDBJ databases">
        <title>Salinicola lusitanus LLJ914,a marine bacterium isolated from the Okinawa Trough.</title>
        <authorList>
            <person name="Li J."/>
        </authorList>
    </citation>
    <scope>NUCLEOTIDE SEQUENCE [LARGE SCALE GENOMIC DNA]</scope>
</reference>
<keyword evidence="3" id="KW-0472">Membrane</keyword>
<feature type="compositionally biased region" description="Basic residues" evidence="2">
    <location>
        <begin position="53"/>
        <end position="63"/>
    </location>
</feature>
<dbReference type="SUPFAM" id="SSF56672">
    <property type="entry name" value="DNA/RNA polymerases"/>
    <property type="match status" value="1"/>
</dbReference>
<dbReference type="PROSITE" id="PS51034">
    <property type="entry name" value="ZP_2"/>
    <property type="match status" value="1"/>
</dbReference>
<dbReference type="InterPro" id="IPR036691">
    <property type="entry name" value="Endo/exonu/phosph_ase_sf"/>
</dbReference>
<dbReference type="PANTHER" id="PTHR36688:SF2">
    <property type="entry name" value="ENDONUCLEASE_EXONUCLEASE_PHOSPHATASE DOMAIN-CONTAINING PROTEIN"/>
    <property type="match status" value="1"/>
</dbReference>
<dbReference type="CDD" id="cd01650">
    <property type="entry name" value="RT_nLTR_like"/>
    <property type="match status" value="1"/>
</dbReference>
<feature type="region of interest" description="Disordered" evidence="2">
    <location>
        <begin position="959"/>
        <end position="987"/>
    </location>
</feature>
<evidence type="ECO:0000256" key="2">
    <source>
        <dbReference type="SAM" id="MobiDB-lite"/>
    </source>
</evidence>
<proteinExistence type="predicted"/>
<dbReference type="Gene3D" id="3.60.10.10">
    <property type="entry name" value="Endonuclease/exonuclease/phosphatase"/>
    <property type="match status" value="1"/>
</dbReference>